<dbReference type="FunFam" id="3.40.605.10:FF:000007">
    <property type="entry name" value="NAD/NADP-dependent betaine aldehyde dehydrogenase"/>
    <property type="match status" value="1"/>
</dbReference>
<dbReference type="AlphaFoldDB" id="A0A430KW53"/>
<protein>
    <submittedName>
        <fullName evidence="6">Aldehyde dehydrogenase family protein</fullName>
    </submittedName>
</protein>
<sequence length="470" mass="50187">MQTHFSLTINGQQTGGDAGQFDVLNPATETMVASAPLASVDQLDQAVEAAAEAFKSWQHTPDAERQALLHSIADVIAANADELAEIIVLEQGKPMFLAHAEVTGAVAWTRYNADLPIPVDIIEDSEHKRIEAHHKPLGVVASITPWNWPLMIAIWHIMPALRTGNTVVCKPSEYTPLNTLRLVELINQVLPAGVLNVVTGQAEIGGAISSHPGISKIVFTGSTPTGQRIMSSAATNLKRLTLELGGNDAAIILPDVDVDAVAEGIFQTAFLNMGQTCAALKRLYVHDDIYDALCNKLVELAQAQVVGNGLDAEVTFGPVQNANQLKIVTTLVDDAKAQGARILCGGERLAGPGYFFPPTLVADITDGTRLVDEEQFGPVLPIIRYQDVEEALARANAADVGLGGSIWSADIDTATQLANRLECGTAWINGHAEVLPHAPFGGCKMSGFGVEFGEQGMLEYTRLQVININK</sequence>
<dbReference type="InterPro" id="IPR015590">
    <property type="entry name" value="Aldehyde_DH_dom"/>
</dbReference>
<dbReference type="GO" id="GO:0016620">
    <property type="term" value="F:oxidoreductase activity, acting on the aldehyde or oxo group of donors, NAD or NADP as acceptor"/>
    <property type="evidence" value="ECO:0007669"/>
    <property type="project" value="InterPro"/>
</dbReference>
<dbReference type="RefSeq" id="WP_126156764.1">
    <property type="nucleotide sequence ID" value="NZ_RQXW01000001.1"/>
</dbReference>
<comment type="caution">
    <text evidence="6">The sequence shown here is derived from an EMBL/GenBank/DDBJ whole genome shotgun (WGS) entry which is preliminary data.</text>
</comment>
<dbReference type="PANTHER" id="PTHR11699">
    <property type="entry name" value="ALDEHYDE DEHYDROGENASE-RELATED"/>
    <property type="match status" value="1"/>
</dbReference>
<dbReference type="PROSITE" id="PS00070">
    <property type="entry name" value="ALDEHYDE_DEHYDR_CYS"/>
    <property type="match status" value="1"/>
</dbReference>
<evidence type="ECO:0000256" key="2">
    <source>
        <dbReference type="ARBA" id="ARBA00023002"/>
    </source>
</evidence>
<evidence type="ECO:0000256" key="3">
    <source>
        <dbReference type="PROSITE-ProRule" id="PRU10007"/>
    </source>
</evidence>
<evidence type="ECO:0000313" key="7">
    <source>
        <dbReference type="Proteomes" id="UP000283087"/>
    </source>
</evidence>
<dbReference type="CDD" id="cd07106">
    <property type="entry name" value="ALDH_AldA-AAD23400"/>
    <property type="match status" value="1"/>
</dbReference>
<dbReference type="Gene3D" id="3.40.605.10">
    <property type="entry name" value="Aldehyde Dehydrogenase, Chain A, domain 1"/>
    <property type="match status" value="1"/>
</dbReference>
<dbReference type="OrthoDB" id="9812625at2"/>
<dbReference type="Proteomes" id="UP000283087">
    <property type="component" value="Unassembled WGS sequence"/>
</dbReference>
<comment type="similarity">
    <text evidence="1 4">Belongs to the aldehyde dehydrogenase family.</text>
</comment>
<dbReference type="InterPro" id="IPR016162">
    <property type="entry name" value="Ald_DH_N"/>
</dbReference>
<accession>A0A430KW53</accession>
<dbReference type="Pfam" id="PF00171">
    <property type="entry name" value="Aldedh"/>
    <property type="match status" value="1"/>
</dbReference>
<evidence type="ECO:0000259" key="5">
    <source>
        <dbReference type="Pfam" id="PF00171"/>
    </source>
</evidence>
<dbReference type="InterPro" id="IPR016160">
    <property type="entry name" value="Ald_DH_CS_CYS"/>
</dbReference>
<dbReference type="Gene3D" id="3.40.309.10">
    <property type="entry name" value="Aldehyde Dehydrogenase, Chain A, domain 2"/>
    <property type="match status" value="1"/>
</dbReference>
<gene>
    <name evidence="6" type="ORF">EH243_00990</name>
</gene>
<dbReference type="SUPFAM" id="SSF53720">
    <property type="entry name" value="ALDH-like"/>
    <property type="match status" value="1"/>
</dbReference>
<dbReference type="InterPro" id="IPR044086">
    <property type="entry name" value="LUC3-like"/>
</dbReference>
<dbReference type="PROSITE" id="PS00687">
    <property type="entry name" value="ALDEHYDE_DEHYDR_GLU"/>
    <property type="match status" value="1"/>
</dbReference>
<proteinExistence type="inferred from homology"/>
<dbReference type="EMBL" id="RQXW01000001">
    <property type="protein sequence ID" value="RTE67553.1"/>
    <property type="molecule type" value="Genomic_DNA"/>
</dbReference>
<name>A0A430KW53_9GAMM</name>
<dbReference type="InterPro" id="IPR016163">
    <property type="entry name" value="Ald_DH_C"/>
</dbReference>
<organism evidence="6 7">
    <name type="scientific">Amphritea opalescens</name>
    <dbReference type="NCBI Taxonomy" id="2490544"/>
    <lineage>
        <taxon>Bacteria</taxon>
        <taxon>Pseudomonadati</taxon>
        <taxon>Pseudomonadota</taxon>
        <taxon>Gammaproteobacteria</taxon>
        <taxon>Oceanospirillales</taxon>
        <taxon>Oceanospirillaceae</taxon>
        <taxon>Amphritea</taxon>
    </lineage>
</organism>
<dbReference type="InterPro" id="IPR029510">
    <property type="entry name" value="Ald_DH_CS_GLU"/>
</dbReference>
<evidence type="ECO:0000313" key="6">
    <source>
        <dbReference type="EMBL" id="RTE67553.1"/>
    </source>
</evidence>
<dbReference type="InterPro" id="IPR016161">
    <property type="entry name" value="Ald_DH/histidinol_DH"/>
</dbReference>
<keyword evidence="2 4" id="KW-0560">Oxidoreductase</keyword>
<reference evidence="6 7" key="1">
    <citation type="submission" date="2018-11" db="EMBL/GenBank/DDBJ databases">
        <title>The draft genome sequence of Amphritea opalescens ANRC-JH13T.</title>
        <authorList>
            <person name="Fang Z."/>
            <person name="Zhang Y."/>
            <person name="Han X."/>
        </authorList>
    </citation>
    <scope>NUCLEOTIDE SEQUENCE [LARGE SCALE GENOMIC DNA]</scope>
    <source>
        <strain evidence="6 7">ANRC-JH13</strain>
    </source>
</reference>
<evidence type="ECO:0000256" key="1">
    <source>
        <dbReference type="ARBA" id="ARBA00009986"/>
    </source>
</evidence>
<dbReference type="FunFam" id="3.40.309.10:FF:000009">
    <property type="entry name" value="Aldehyde dehydrogenase A"/>
    <property type="match status" value="1"/>
</dbReference>
<keyword evidence="7" id="KW-1185">Reference proteome</keyword>
<feature type="domain" description="Aldehyde dehydrogenase" evidence="5">
    <location>
        <begin position="18"/>
        <end position="465"/>
    </location>
</feature>
<feature type="active site" evidence="3">
    <location>
        <position position="243"/>
    </location>
</feature>
<evidence type="ECO:0000256" key="4">
    <source>
        <dbReference type="RuleBase" id="RU003345"/>
    </source>
</evidence>